<dbReference type="EnsemblPlants" id="KRH09895">
    <property type="protein sequence ID" value="KRH09895"/>
    <property type="gene ID" value="GLYMA_15G017200"/>
</dbReference>
<dbReference type="GO" id="GO:0004649">
    <property type="term" value="F:poly(ADP-ribose) glycohydrolase activity"/>
    <property type="evidence" value="ECO:0007669"/>
    <property type="project" value="InterPro"/>
</dbReference>
<dbReference type="AlphaFoldDB" id="A0A0R0FV85"/>
<dbReference type="GO" id="GO:0006282">
    <property type="term" value="P:regulation of DNA repair"/>
    <property type="evidence" value="ECO:0007669"/>
    <property type="project" value="InterPro"/>
</dbReference>
<reference evidence="2" key="3">
    <citation type="submission" date="2018-07" db="EMBL/GenBank/DDBJ databases">
        <title>WGS assembly of Glycine max.</title>
        <authorList>
            <person name="Schmutz J."/>
            <person name="Cannon S."/>
            <person name="Schlueter J."/>
            <person name="Ma J."/>
            <person name="Mitros T."/>
            <person name="Nelson W."/>
            <person name="Hyten D."/>
            <person name="Song Q."/>
            <person name="Thelen J."/>
            <person name="Cheng J."/>
            <person name="Xu D."/>
            <person name="Hellsten U."/>
            <person name="May G."/>
            <person name="Yu Y."/>
            <person name="Sakurai T."/>
            <person name="Umezawa T."/>
            <person name="Bhattacharyya M."/>
            <person name="Sandhu D."/>
            <person name="Valliyodan B."/>
            <person name="Lindquist E."/>
            <person name="Peto M."/>
            <person name="Grant D."/>
            <person name="Shu S."/>
            <person name="Goodstein D."/>
            <person name="Barry K."/>
            <person name="Futrell-Griggs M."/>
            <person name="Abernathy B."/>
            <person name="Du J."/>
            <person name="Tian Z."/>
            <person name="Zhu L."/>
            <person name="Gill N."/>
            <person name="Joshi T."/>
            <person name="Libault M."/>
            <person name="Sethuraman A."/>
            <person name="Zhang X."/>
            <person name="Shinozaki K."/>
            <person name="Nguyen H."/>
            <person name="Wing R."/>
            <person name="Cregan P."/>
            <person name="Specht J."/>
            <person name="Grimwood J."/>
            <person name="Rokhsar D."/>
            <person name="Stacey G."/>
            <person name="Shoemaker R."/>
            <person name="Jackson S."/>
        </authorList>
    </citation>
    <scope>NUCLEOTIDE SEQUENCE</scope>
    <source>
        <tissue evidence="2">Callus</tissue>
    </source>
</reference>
<accession>A0A0R0FV85</accession>
<reference evidence="3" key="2">
    <citation type="submission" date="2018-02" db="UniProtKB">
        <authorList>
            <consortium name="EnsemblPlants"/>
        </authorList>
    </citation>
    <scope>IDENTIFICATION</scope>
    <source>
        <strain evidence="3">Williams 82</strain>
    </source>
</reference>
<evidence type="ECO:0000259" key="1">
    <source>
        <dbReference type="Pfam" id="PF05028"/>
    </source>
</evidence>
<dbReference type="Gramene" id="KRH09895">
    <property type="protein sequence ID" value="KRH09895"/>
    <property type="gene ID" value="GLYMA_15G017200"/>
</dbReference>
<name>A0A0R0FV85_SOYBN</name>
<evidence type="ECO:0000313" key="4">
    <source>
        <dbReference type="Proteomes" id="UP000008827"/>
    </source>
</evidence>
<dbReference type="PANTHER" id="PTHR12837">
    <property type="entry name" value="POLY ADP-RIBOSE GLYCOHYDROLASE"/>
    <property type="match status" value="1"/>
</dbReference>
<dbReference type="Pfam" id="PF05028">
    <property type="entry name" value="PARG_cat_C"/>
    <property type="match status" value="1"/>
</dbReference>
<sequence>MADNEATEIVGVEWFSTYRGIGRPKTRIVAVGELCIPRMTREYTADILLRDINKSFCGVLYHGMDLDNNIGVATGDWIIDEDPAIKAIIHWLAASQVVHWISSHTHLALGTYGTYMLLSTQEETNVCVFQWLQLSKERPII</sequence>
<feature type="domain" description="PARG catalytic Macro" evidence="1">
    <location>
        <begin position="22"/>
        <end position="99"/>
    </location>
</feature>
<organism evidence="2">
    <name type="scientific">Glycine max</name>
    <name type="common">Soybean</name>
    <name type="synonym">Glycine hispida</name>
    <dbReference type="NCBI Taxonomy" id="3847"/>
    <lineage>
        <taxon>Eukaryota</taxon>
        <taxon>Viridiplantae</taxon>
        <taxon>Streptophyta</taxon>
        <taxon>Embryophyta</taxon>
        <taxon>Tracheophyta</taxon>
        <taxon>Spermatophyta</taxon>
        <taxon>Magnoliopsida</taxon>
        <taxon>eudicotyledons</taxon>
        <taxon>Gunneridae</taxon>
        <taxon>Pentapetalae</taxon>
        <taxon>rosids</taxon>
        <taxon>fabids</taxon>
        <taxon>Fabales</taxon>
        <taxon>Fabaceae</taxon>
        <taxon>Papilionoideae</taxon>
        <taxon>50 kb inversion clade</taxon>
        <taxon>NPAAA clade</taxon>
        <taxon>indigoferoid/millettioid clade</taxon>
        <taxon>Phaseoleae</taxon>
        <taxon>Glycine</taxon>
        <taxon>Glycine subgen. Soja</taxon>
    </lineage>
</organism>
<dbReference type="InterPro" id="IPR007724">
    <property type="entry name" value="Poly_GlycHdrlase"/>
</dbReference>
<dbReference type="GO" id="GO:0005975">
    <property type="term" value="P:carbohydrate metabolic process"/>
    <property type="evidence" value="ECO:0007669"/>
    <property type="project" value="InterPro"/>
</dbReference>
<dbReference type="Proteomes" id="UP000008827">
    <property type="component" value="Chromosome 15"/>
</dbReference>
<reference evidence="2 3" key="1">
    <citation type="journal article" date="2010" name="Nature">
        <title>Genome sequence of the palaeopolyploid soybean.</title>
        <authorList>
            <person name="Schmutz J."/>
            <person name="Cannon S.B."/>
            <person name="Schlueter J."/>
            <person name="Ma J."/>
            <person name="Mitros T."/>
            <person name="Nelson W."/>
            <person name="Hyten D.L."/>
            <person name="Song Q."/>
            <person name="Thelen J.J."/>
            <person name="Cheng J."/>
            <person name="Xu D."/>
            <person name="Hellsten U."/>
            <person name="May G.D."/>
            <person name="Yu Y."/>
            <person name="Sakurai T."/>
            <person name="Umezawa T."/>
            <person name="Bhattacharyya M.K."/>
            <person name="Sandhu D."/>
            <person name="Valliyodan B."/>
            <person name="Lindquist E."/>
            <person name="Peto M."/>
            <person name="Grant D."/>
            <person name="Shu S."/>
            <person name="Goodstein D."/>
            <person name="Barry K."/>
            <person name="Futrell-Griggs M."/>
            <person name="Abernathy B."/>
            <person name="Du J."/>
            <person name="Tian Z."/>
            <person name="Zhu L."/>
            <person name="Gill N."/>
            <person name="Joshi T."/>
            <person name="Libault M."/>
            <person name="Sethuraman A."/>
            <person name="Zhang X.-C."/>
            <person name="Shinozaki K."/>
            <person name="Nguyen H.T."/>
            <person name="Wing R.A."/>
            <person name="Cregan P."/>
            <person name="Specht J."/>
            <person name="Grimwood J."/>
            <person name="Rokhsar D."/>
            <person name="Stacey G."/>
            <person name="Shoemaker R.C."/>
            <person name="Jackson S.A."/>
        </authorList>
    </citation>
    <scope>NUCLEOTIDE SEQUENCE</scope>
    <source>
        <strain evidence="3">cv. Williams 82</strain>
        <tissue evidence="2">Callus</tissue>
    </source>
</reference>
<dbReference type="SMR" id="A0A0R0FV85"/>
<proteinExistence type="predicted"/>
<gene>
    <name evidence="2" type="ORF">GLYMA_15G017200</name>
</gene>
<evidence type="ECO:0000313" key="2">
    <source>
        <dbReference type="EMBL" id="KRH09895.1"/>
    </source>
</evidence>
<protein>
    <recommendedName>
        <fullName evidence="1">PARG catalytic Macro domain-containing protein</fullName>
    </recommendedName>
</protein>
<dbReference type="PANTHER" id="PTHR12837:SF0">
    <property type="entry name" value="POLY(ADP-RIBOSE) GLYCOHYDROLASE"/>
    <property type="match status" value="1"/>
</dbReference>
<evidence type="ECO:0000313" key="3">
    <source>
        <dbReference type="EnsemblPlants" id="KRH09895"/>
    </source>
</evidence>
<dbReference type="EMBL" id="CM000848">
    <property type="protein sequence ID" value="KRH09895.1"/>
    <property type="molecule type" value="Genomic_DNA"/>
</dbReference>
<dbReference type="InterPro" id="IPR046372">
    <property type="entry name" value="PARG_cat_C"/>
</dbReference>
<keyword evidence="4" id="KW-1185">Reference proteome</keyword>
<dbReference type="STRING" id="3847.A0A0R0FV85"/>
<dbReference type="InParanoid" id="A0A0R0FV85"/>